<dbReference type="Proteomes" id="UP000006924">
    <property type="component" value="Chromosome"/>
</dbReference>
<evidence type="ECO:0000313" key="2">
    <source>
        <dbReference type="EMBL" id="ATY42700.1"/>
    </source>
</evidence>
<protein>
    <submittedName>
        <fullName evidence="2">Uncharacterized protein</fullName>
    </submittedName>
</protein>
<keyword evidence="1" id="KW-0812">Transmembrane</keyword>
<dbReference type="KEGG" id="abb:ABBFA_00226"/>
<dbReference type="EMBL" id="CP001172">
    <property type="protein sequence ID" value="ATY42700.1"/>
    <property type="molecule type" value="Genomic_DNA"/>
</dbReference>
<feature type="transmembrane region" description="Helical" evidence="1">
    <location>
        <begin position="77"/>
        <end position="105"/>
    </location>
</feature>
<feature type="transmembrane region" description="Helical" evidence="1">
    <location>
        <begin position="117"/>
        <end position="135"/>
    </location>
</feature>
<dbReference type="RefSeq" id="WP_000447743.1">
    <property type="nucleotide sequence ID" value="NZ_CP001172.1"/>
</dbReference>
<proteinExistence type="predicted"/>
<dbReference type="AlphaFoldDB" id="A0A5K6CMD6"/>
<accession>A0A5K6CMD6</accession>
<reference evidence="2 3" key="1">
    <citation type="journal article" date="2008" name="J. Bacteriol.">
        <title>Comparative genome sequence analysis of multidrug-resistant Acinetobacter baumannii.</title>
        <authorList>
            <person name="Adams M.D."/>
            <person name="Goglin K."/>
            <person name="Molyneaux N."/>
            <person name="Hujer K.M."/>
            <person name="Lavender H."/>
            <person name="Jamison J.J."/>
            <person name="MacDonald I.J."/>
            <person name="Martin K.M."/>
            <person name="Russo T."/>
            <person name="Campagnari A.A."/>
            <person name="Hujer A.M."/>
            <person name="Bonomo R.A."/>
            <person name="Gill S.R."/>
        </authorList>
    </citation>
    <scope>NUCLEOTIDE SEQUENCE [LARGE SCALE GENOMIC DNA]</scope>
    <source>
        <strain evidence="2 3">AB307-0294</strain>
    </source>
</reference>
<name>A0A5K6CMD6_ACIB3</name>
<sequence>METIKEILSIVALPDILKTILQWLVGLVLIDGLLQKLTKKKFSLEIFVKFVLEALREGVRLREDIQPLNINRSIKKFFSYFICGVWAYGCLIFIALLISSIIMFVLRKNDLTFDKVALVWGVILMYGWAARFAYVETRIAFKNAKSI</sequence>
<evidence type="ECO:0000313" key="3">
    <source>
        <dbReference type="Proteomes" id="UP000006924"/>
    </source>
</evidence>
<gene>
    <name evidence="2" type="ORF">ABBFA_00226</name>
</gene>
<keyword evidence="1" id="KW-1133">Transmembrane helix</keyword>
<organism evidence="2 3">
    <name type="scientific">Acinetobacter baumannii (strain AB307-0294)</name>
    <dbReference type="NCBI Taxonomy" id="557600"/>
    <lineage>
        <taxon>Bacteria</taxon>
        <taxon>Pseudomonadati</taxon>
        <taxon>Pseudomonadota</taxon>
        <taxon>Gammaproteobacteria</taxon>
        <taxon>Moraxellales</taxon>
        <taxon>Moraxellaceae</taxon>
        <taxon>Acinetobacter</taxon>
        <taxon>Acinetobacter calcoaceticus/baumannii complex</taxon>
    </lineage>
</organism>
<keyword evidence="1" id="KW-0472">Membrane</keyword>
<evidence type="ECO:0000256" key="1">
    <source>
        <dbReference type="SAM" id="Phobius"/>
    </source>
</evidence>